<sequence>MNWTSPGCVGTPDCPSPTARCCTIDRTARRSFDAEWTEYGLIVEIDGIHHAEAPALIADALRQNDLTNNRSTVLRIPVLALRTEPARFVTQIRTALLARGWRGPATSEEVEQTSH</sequence>
<evidence type="ECO:0008006" key="3">
    <source>
        <dbReference type="Google" id="ProtNLM"/>
    </source>
</evidence>
<gene>
    <name evidence="1" type="ORF">GCM10009554_76330</name>
</gene>
<reference evidence="2" key="1">
    <citation type="journal article" date="2019" name="Int. J. Syst. Evol. Microbiol.">
        <title>The Global Catalogue of Microorganisms (GCM) 10K type strain sequencing project: providing services to taxonomists for standard genome sequencing and annotation.</title>
        <authorList>
            <consortium name="The Broad Institute Genomics Platform"/>
            <consortium name="The Broad Institute Genome Sequencing Center for Infectious Disease"/>
            <person name="Wu L."/>
            <person name="Ma J."/>
        </authorList>
    </citation>
    <scope>NUCLEOTIDE SEQUENCE [LARGE SCALE GENOMIC DNA]</scope>
    <source>
        <strain evidence="2">JCM 10977</strain>
    </source>
</reference>
<dbReference type="EMBL" id="BAAAHK010000022">
    <property type="protein sequence ID" value="GAA0960814.1"/>
    <property type="molecule type" value="Genomic_DNA"/>
</dbReference>
<keyword evidence="2" id="KW-1185">Reference proteome</keyword>
<evidence type="ECO:0000313" key="1">
    <source>
        <dbReference type="EMBL" id="GAA0960814.1"/>
    </source>
</evidence>
<dbReference type="Proteomes" id="UP001500542">
    <property type="component" value="Unassembled WGS sequence"/>
</dbReference>
<proteinExistence type="predicted"/>
<name>A0ABP4C6W9_9ACTN</name>
<dbReference type="RefSeq" id="WP_343982323.1">
    <property type="nucleotide sequence ID" value="NZ_BAAAHK010000022.1"/>
</dbReference>
<protein>
    <recommendedName>
        <fullName evidence="3">DUF559 domain-containing protein</fullName>
    </recommendedName>
</protein>
<comment type="caution">
    <text evidence="1">The sequence shown here is derived from an EMBL/GenBank/DDBJ whole genome shotgun (WGS) entry which is preliminary data.</text>
</comment>
<organism evidence="1 2">
    <name type="scientific">Kribbella koreensis</name>
    <dbReference type="NCBI Taxonomy" id="57909"/>
    <lineage>
        <taxon>Bacteria</taxon>
        <taxon>Bacillati</taxon>
        <taxon>Actinomycetota</taxon>
        <taxon>Actinomycetes</taxon>
        <taxon>Propionibacteriales</taxon>
        <taxon>Kribbellaceae</taxon>
        <taxon>Kribbella</taxon>
    </lineage>
</organism>
<evidence type="ECO:0000313" key="2">
    <source>
        <dbReference type="Proteomes" id="UP001500542"/>
    </source>
</evidence>
<accession>A0ABP4C6W9</accession>